<proteinExistence type="predicted"/>
<gene>
    <name evidence="3" type="ORF">F7O84_13175</name>
</gene>
<dbReference type="PANTHER" id="PTHR48050:SF13">
    <property type="entry name" value="STEROL 3-BETA-GLUCOSYLTRANSFERASE UGT80A2"/>
    <property type="match status" value="1"/>
</dbReference>
<dbReference type="CDD" id="cd03784">
    <property type="entry name" value="GT1_Gtf-like"/>
    <property type="match status" value="1"/>
</dbReference>
<name>A0A7V7QL30_9FIRM</name>
<organism evidence="3 4">
    <name type="scientific">Candidatus Galacturonatibacter soehngenii</name>
    <dbReference type="NCBI Taxonomy" id="2307010"/>
    <lineage>
        <taxon>Bacteria</taxon>
        <taxon>Bacillati</taxon>
        <taxon>Bacillota</taxon>
        <taxon>Clostridia</taxon>
        <taxon>Lachnospirales</taxon>
        <taxon>Lachnospiraceae</taxon>
        <taxon>Candidatus Galacturonatibacter</taxon>
    </lineage>
</organism>
<feature type="domain" description="Glycosyltransferase family 28 N-terminal" evidence="1">
    <location>
        <begin position="3"/>
        <end position="125"/>
    </location>
</feature>
<reference evidence="3 4" key="2">
    <citation type="submission" date="2020-02" db="EMBL/GenBank/DDBJ databases">
        <title>Candidatus Galacturonibacter soehngenii shows hetero-acetogenic catabolism of galacturonic acid but lacks a canonical carbon monoxide dehydrogenase/acetyl-CoA synthase complex.</title>
        <authorList>
            <person name="Diender M."/>
            <person name="Stouten G.R."/>
            <person name="Petersen J.F."/>
            <person name="Nielsen P.H."/>
            <person name="Dueholm M.S."/>
            <person name="Pronk J.T."/>
            <person name="Van Loosdrecht M.C.M."/>
        </authorList>
    </citation>
    <scope>NUCLEOTIDE SEQUENCE [LARGE SCALE GENOMIC DNA]</scope>
    <source>
        <strain evidence="3">GalUA</strain>
    </source>
</reference>
<dbReference type="Gene3D" id="3.40.50.2000">
    <property type="entry name" value="Glycogen Phosphorylase B"/>
    <property type="match status" value="2"/>
</dbReference>
<sequence length="421" mass="47894">MKIVFLCLGSRGDVQPYVALGKTAKLKGHSVCVCTGQSFQTFVEENGLDFFKCSLDLMALLRTEEGKMIFEEGLKHPFKAIKYAKKVVDPMYRKAMREFYVACKEADVIVFHPKAFGAVDIAQKLGILCILMPPVPIIYPIKAFPNLAITTKNLGGTLNRFTYQLANFGAESNNIKDINDFRVNVLKLKKRKAGAYMIKRDQYPLPIFYPVSQSLFSEIEEFKDKVTLTGFPILETDQTLDLETQEFLKDDKAPIIITFSSMPLSQPQEFIDKIVRALKSSDNRGIILVGNSGIVMNSEENILVKESMPHDIVFKYAKGIVHHGGVGTMASALRSGKPQVIMPFHVDQPFWAKRLYHLGFSLEPLKEKDDESEFVKRFDAMKDSFVIHKAKEIARRINLEKPNEFAIQCIEKQYEDWNKKR</sequence>
<feature type="domain" description="Erythromycin biosynthesis protein CIII-like C-terminal" evidence="2">
    <location>
        <begin position="300"/>
        <end position="393"/>
    </location>
</feature>
<dbReference type="GO" id="GO:0005975">
    <property type="term" value="P:carbohydrate metabolic process"/>
    <property type="evidence" value="ECO:0007669"/>
    <property type="project" value="InterPro"/>
</dbReference>
<dbReference type="InterPro" id="IPR050426">
    <property type="entry name" value="Glycosyltransferase_28"/>
</dbReference>
<dbReference type="SUPFAM" id="SSF53756">
    <property type="entry name" value="UDP-Glycosyltransferase/glycogen phosphorylase"/>
    <property type="match status" value="1"/>
</dbReference>
<accession>A0A7V7QL30</accession>
<evidence type="ECO:0000313" key="3">
    <source>
        <dbReference type="EMBL" id="KAB1438486.1"/>
    </source>
</evidence>
<dbReference type="InterPro" id="IPR002213">
    <property type="entry name" value="UDP_glucos_trans"/>
</dbReference>
<dbReference type="AlphaFoldDB" id="A0A7V7QL30"/>
<dbReference type="EMBL" id="WAGX01000005">
    <property type="protein sequence ID" value="KAB1438486.1"/>
    <property type="molecule type" value="Genomic_DNA"/>
</dbReference>
<dbReference type="RefSeq" id="WP_151146007.1">
    <property type="nucleotide sequence ID" value="NZ_WAGX01000005.1"/>
</dbReference>
<comment type="caution">
    <text evidence="3">The sequence shown here is derived from an EMBL/GenBank/DDBJ whole genome shotgun (WGS) entry which is preliminary data.</text>
</comment>
<evidence type="ECO:0000313" key="4">
    <source>
        <dbReference type="Proteomes" id="UP000461768"/>
    </source>
</evidence>
<dbReference type="InterPro" id="IPR010610">
    <property type="entry name" value="EryCIII-like_C"/>
</dbReference>
<dbReference type="Proteomes" id="UP000461768">
    <property type="component" value="Unassembled WGS sequence"/>
</dbReference>
<dbReference type="PANTHER" id="PTHR48050">
    <property type="entry name" value="STEROL 3-BETA-GLUCOSYLTRANSFERASE"/>
    <property type="match status" value="1"/>
</dbReference>
<dbReference type="GO" id="GO:0033072">
    <property type="term" value="P:vancomycin biosynthetic process"/>
    <property type="evidence" value="ECO:0007669"/>
    <property type="project" value="UniProtKB-ARBA"/>
</dbReference>
<dbReference type="FunFam" id="3.40.50.2000:FF:000009">
    <property type="entry name" value="Sterol 3-beta-glucosyltransferase UGT80A2"/>
    <property type="match status" value="1"/>
</dbReference>
<dbReference type="GO" id="GO:0008194">
    <property type="term" value="F:UDP-glycosyltransferase activity"/>
    <property type="evidence" value="ECO:0007669"/>
    <property type="project" value="InterPro"/>
</dbReference>
<evidence type="ECO:0000259" key="2">
    <source>
        <dbReference type="Pfam" id="PF06722"/>
    </source>
</evidence>
<keyword evidence="3" id="KW-0808">Transferase</keyword>
<dbReference type="OrthoDB" id="9805366at2"/>
<dbReference type="Pfam" id="PF06722">
    <property type="entry name" value="EryCIII-like_C"/>
    <property type="match status" value="1"/>
</dbReference>
<dbReference type="GO" id="GO:0016758">
    <property type="term" value="F:hexosyltransferase activity"/>
    <property type="evidence" value="ECO:0007669"/>
    <property type="project" value="InterPro"/>
</dbReference>
<keyword evidence="4" id="KW-1185">Reference proteome</keyword>
<dbReference type="Pfam" id="PF03033">
    <property type="entry name" value="Glyco_transf_28"/>
    <property type="match status" value="1"/>
</dbReference>
<evidence type="ECO:0000259" key="1">
    <source>
        <dbReference type="Pfam" id="PF03033"/>
    </source>
</evidence>
<protein>
    <submittedName>
        <fullName evidence="3">Glycosyltransferase family 1 protein</fullName>
    </submittedName>
</protein>
<reference evidence="3 4" key="1">
    <citation type="submission" date="2019-09" db="EMBL/GenBank/DDBJ databases">
        <authorList>
            <person name="Valk L.C."/>
        </authorList>
    </citation>
    <scope>NUCLEOTIDE SEQUENCE [LARGE SCALE GENOMIC DNA]</scope>
    <source>
        <strain evidence="3">GalUA</strain>
    </source>
</reference>
<dbReference type="InterPro" id="IPR004276">
    <property type="entry name" value="GlycoTrans_28_N"/>
</dbReference>